<evidence type="ECO:0000256" key="2">
    <source>
        <dbReference type="SAM" id="Phobius"/>
    </source>
</evidence>
<reference evidence="3 4" key="1">
    <citation type="submission" date="2020-11" db="EMBL/GenBank/DDBJ databases">
        <title>Corynebacterium sp. ZJ-599.</title>
        <authorList>
            <person name="Zhou J."/>
        </authorList>
    </citation>
    <scope>NUCLEOTIDE SEQUENCE [LARGE SCALE GENOMIC DNA]</scope>
    <source>
        <strain evidence="3 4">ZJ-599</strain>
    </source>
</reference>
<evidence type="ECO:0000313" key="4">
    <source>
        <dbReference type="Proteomes" id="UP000594681"/>
    </source>
</evidence>
<keyword evidence="2" id="KW-0472">Membrane</keyword>
<feature type="region of interest" description="Disordered" evidence="1">
    <location>
        <begin position="193"/>
        <end position="224"/>
    </location>
</feature>
<name>A0A7T0PA62_9CORY</name>
<protein>
    <submittedName>
        <fullName evidence="3">Alkaline shock response membrane anchor protein AmaP</fullName>
    </submittedName>
</protein>
<dbReference type="AlphaFoldDB" id="A0A7T0PA62"/>
<proteinExistence type="predicted"/>
<keyword evidence="4" id="KW-1185">Reference proteome</keyword>
<organism evidence="3 4">
    <name type="scientific">Corynebacterium lizhenjunii</name>
    <dbReference type="NCBI Taxonomy" id="2709394"/>
    <lineage>
        <taxon>Bacteria</taxon>
        <taxon>Bacillati</taxon>
        <taxon>Actinomycetota</taxon>
        <taxon>Actinomycetes</taxon>
        <taxon>Mycobacteriales</taxon>
        <taxon>Corynebacteriaceae</taxon>
        <taxon>Corynebacterium</taxon>
    </lineage>
</organism>
<evidence type="ECO:0000313" key="3">
    <source>
        <dbReference type="EMBL" id="QPK79543.1"/>
    </source>
</evidence>
<evidence type="ECO:0000256" key="1">
    <source>
        <dbReference type="SAM" id="MobiDB-lite"/>
    </source>
</evidence>
<gene>
    <name evidence="3" type="ORF">G7Y31_02195</name>
</gene>
<feature type="transmembrane region" description="Helical" evidence="2">
    <location>
        <begin position="12"/>
        <end position="32"/>
    </location>
</feature>
<dbReference type="RefSeq" id="WP_165010639.1">
    <property type="nucleotide sequence ID" value="NZ_CP064954.1"/>
</dbReference>
<dbReference type="EMBL" id="CP064954">
    <property type="protein sequence ID" value="QPK79543.1"/>
    <property type="molecule type" value="Genomic_DNA"/>
</dbReference>
<dbReference type="KEGG" id="cliz:G7Y31_02195"/>
<sequence length="224" mass="23883">MSKRLAGIQRVLFFLAGVILIVLGAWPLLLHFEVSWAQQLSDQLQNAIGPLDRQAVADADTQPWWQWAVGIAAVVLAGLGLWAIVANLKVRRINRVSSSASSDEGAIALQLAPLTATVANHIAAQPGINSASRRLAYDRGRPQLSFEIEASAETSWEQLQLLVAETETDLRTAFPQVEVDTVYRVHYARPAANPAASSKELPATAPANSPAAGLPAAPAVTPTV</sequence>
<keyword evidence="2" id="KW-0812">Transmembrane</keyword>
<keyword evidence="2" id="KW-1133">Transmembrane helix</keyword>
<dbReference type="Proteomes" id="UP000594681">
    <property type="component" value="Chromosome"/>
</dbReference>
<accession>A0A7T0PA62</accession>
<feature type="transmembrane region" description="Helical" evidence="2">
    <location>
        <begin position="64"/>
        <end position="85"/>
    </location>
</feature>